<dbReference type="OrthoDB" id="465670at2"/>
<dbReference type="PANTHER" id="PTHR31009">
    <property type="entry name" value="S-ADENOSYL-L-METHIONINE:CARBOXYL METHYLTRANSFERASE FAMILY PROTEIN"/>
    <property type="match status" value="1"/>
</dbReference>
<dbReference type="GO" id="GO:0032259">
    <property type="term" value="P:methylation"/>
    <property type="evidence" value="ECO:0007669"/>
    <property type="project" value="UniProtKB-KW"/>
</dbReference>
<keyword evidence="2" id="KW-0460">Magnesium</keyword>
<dbReference type="Pfam" id="PF03492">
    <property type="entry name" value="Methyltransf_7"/>
    <property type="match status" value="1"/>
</dbReference>
<reference evidence="4" key="1">
    <citation type="submission" date="2016-06" db="EMBL/GenBank/DDBJ databases">
        <authorList>
            <person name="Sutton G."/>
            <person name="Brinkac L."/>
            <person name="Sanka R."/>
            <person name="Adams M."/>
            <person name="Lau E."/>
            <person name="Sam S."/>
            <person name="Sreng N."/>
            <person name="Him V."/>
            <person name="Kerleguer A."/>
            <person name="Cheng S."/>
        </authorList>
    </citation>
    <scope>NUCLEOTIDE SEQUENCE [LARGE SCALE GENOMIC DNA]</scope>
    <source>
        <strain evidence="4">E861</strain>
    </source>
</reference>
<dbReference type="Proteomes" id="UP000093592">
    <property type="component" value="Unassembled WGS sequence"/>
</dbReference>
<name>A0A1A2Z6T9_9MYCO</name>
<dbReference type="InterPro" id="IPR005299">
    <property type="entry name" value="MeTrfase_7"/>
</dbReference>
<dbReference type="GO" id="GO:0046872">
    <property type="term" value="F:metal ion binding"/>
    <property type="evidence" value="ECO:0007669"/>
    <property type="project" value="UniProtKB-KW"/>
</dbReference>
<dbReference type="EMBL" id="LZKJ01000109">
    <property type="protein sequence ID" value="OBI46279.1"/>
    <property type="molecule type" value="Genomic_DNA"/>
</dbReference>
<dbReference type="InterPro" id="IPR029063">
    <property type="entry name" value="SAM-dependent_MTases_sf"/>
</dbReference>
<organism evidence="3 4">
    <name type="scientific">Mycobacterium kyorinense</name>
    <dbReference type="NCBI Taxonomy" id="487514"/>
    <lineage>
        <taxon>Bacteria</taxon>
        <taxon>Bacillati</taxon>
        <taxon>Actinomycetota</taxon>
        <taxon>Actinomycetes</taxon>
        <taxon>Mycobacteriales</taxon>
        <taxon>Mycobacteriaceae</taxon>
        <taxon>Mycobacterium</taxon>
    </lineage>
</organism>
<dbReference type="InterPro" id="IPR042086">
    <property type="entry name" value="MeTrfase_capping"/>
</dbReference>
<dbReference type="RefSeq" id="WP_065014652.1">
    <property type="nucleotide sequence ID" value="NZ_LZKJ01000109.1"/>
</dbReference>
<protein>
    <submittedName>
        <fullName evidence="3">SAM-dependent methyltransferase</fullName>
    </submittedName>
</protein>
<keyword evidence="3" id="KW-0489">Methyltransferase</keyword>
<keyword evidence="3" id="KW-0808">Transferase</keyword>
<evidence type="ECO:0000313" key="3">
    <source>
        <dbReference type="EMBL" id="OBI46279.1"/>
    </source>
</evidence>
<dbReference type="Gene3D" id="1.10.1200.270">
    <property type="entry name" value="Methyltransferase, alpha-helical capping domain"/>
    <property type="match status" value="1"/>
</dbReference>
<dbReference type="Gene3D" id="3.40.50.150">
    <property type="entry name" value="Vaccinia Virus protein VP39"/>
    <property type="match status" value="1"/>
</dbReference>
<dbReference type="GO" id="GO:0008168">
    <property type="term" value="F:methyltransferase activity"/>
    <property type="evidence" value="ECO:0007669"/>
    <property type="project" value="UniProtKB-KW"/>
</dbReference>
<dbReference type="AlphaFoldDB" id="A0A1A2Z6T9"/>
<keyword evidence="1" id="KW-0479">Metal-binding</keyword>
<proteinExistence type="predicted"/>
<gene>
    <name evidence="3" type="ORF">A5707_21895</name>
</gene>
<sequence length="362" mass="39513">MPESSIVVRPEPIESETYTPSSRLRAAGLAPAVALFEQAAEAVPLPKPPHPIVIVDYGAATGHNSLLPMSAAISAIRRRTRPEQAVQVTHTDLPDNDFTALFRTLAEDPDSYLHKDSASFASAVGRSFYGQILPSQSVTLGWTSWATMWLSRSPTGVDDHVQVAYSSDDAARAAYEHQAARDWQEFLAFRGRELTTGGRLVVLTMAVGDDGEFGYRPLVHAIVAGLGDQVRDGLVRDEELRRMIIPTFARTEKDFRAPFAPKGRFEGMSIEHLEVLNAEDRFWARYQVDHDAAAYGAQWAAFARAAIFPTLAGWLDGGADDPRAADFVGHLEAAVAARLSAAPEQMQMPLASVVLVKHGRSH</sequence>
<evidence type="ECO:0000256" key="1">
    <source>
        <dbReference type="ARBA" id="ARBA00022723"/>
    </source>
</evidence>
<evidence type="ECO:0000313" key="4">
    <source>
        <dbReference type="Proteomes" id="UP000093592"/>
    </source>
</evidence>
<comment type="caution">
    <text evidence="3">The sequence shown here is derived from an EMBL/GenBank/DDBJ whole genome shotgun (WGS) entry which is preliminary data.</text>
</comment>
<evidence type="ECO:0000256" key="2">
    <source>
        <dbReference type="ARBA" id="ARBA00022842"/>
    </source>
</evidence>
<accession>A0A1A2Z6T9</accession>
<dbReference type="SUPFAM" id="SSF53335">
    <property type="entry name" value="S-adenosyl-L-methionine-dependent methyltransferases"/>
    <property type="match status" value="1"/>
</dbReference>